<name>A0A345EEA4_9EURY</name>
<evidence type="ECO:0000256" key="1">
    <source>
        <dbReference type="SAM" id="MobiDB-lite"/>
    </source>
</evidence>
<feature type="region of interest" description="Disordered" evidence="1">
    <location>
        <begin position="1"/>
        <end position="27"/>
    </location>
</feature>
<sequence>MPISDTEWNDGVRADSASATGTTPVSEYEDEKELVVAFLSENVDNAYTKTEIVRGVDFGNDARPETIREVLTEIQDELVDVVGDVVASGMLVDDVDEALDELVAEGMVAEKEVETADGATTYYRLNTDEAWE</sequence>
<dbReference type="RefSeq" id="WP_114606019.1">
    <property type="nucleotide sequence ID" value="NZ_CP031148.1"/>
</dbReference>
<gene>
    <name evidence="2" type="ORF">DU484_12110</name>
</gene>
<accession>A0A345EEA4</accession>
<dbReference type="GeneID" id="37287734"/>
<dbReference type="KEGG" id="haq:DU484_12110"/>
<organism evidence="2 3">
    <name type="scientific">Haloplanus rubicundus</name>
    <dbReference type="NCBI Taxonomy" id="1547898"/>
    <lineage>
        <taxon>Archaea</taxon>
        <taxon>Methanobacteriati</taxon>
        <taxon>Methanobacteriota</taxon>
        <taxon>Stenosarchaea group</taxon>
        <taxon>Halobacteria</taxon>
        <taxon>Halobacteriales</taxon>
        <taxon>Haloferacaceae</taxon>
        <taxon>Haloplanus</taxon>
    </lineage>
</organism>
<dbReference type="AlphaFoldDB" id="A0A345EEA4"/>
<proteinExistence type="predicted"/>
<evidence type="ECO:0000313" key="3">
    <source>
        <dbReference type="Proteomes" id="UP000252985"/>
    </source>
</evidence>
<protein>
    <submittedName>
        <fullName evidence="2">Uncharacterized protein</fullName>
    </submittedName>
</protein>
<dbReference type="EMBL" id="CP031148">
    <property type="protein sequence ID" value="AXG10526.1"/>
    <property type="molecule type" value="Genomic_DNA"/>
</dbReference>
<evidence type="ECO:0000313" key="2">
    <source>
        <dbReference type="EMBL" id="AXG10526.1"/>
    </source>
</evidence>
<dbReference type="Proteomes" id="UP000252985">
    <property type="component" value="Chromosome"/>
</dbReference>
<reference evidence="2 3" key="1">
    <citation type="submission" date="2018-07" db="EMBL/GenBank/DDBJ databases">
        <title>Genome sequences of Haloplanus sp. CBA1112.</title>
        <authorList>
            <person name="Kim Y.B."/>
            <person name="Roh S.W."/>
        </authorList>
    </citation>
    <scope>NUCLEOTIDE SEQUENCE [LARGE SCALE GENOMIC DNA]</scope>
    <source>
        <strain evidence="2 3">CBA1112</strain>
    </source>
</reference>